<dbReference type="EMBL" id="GCKF01036699">
    <property type="protein sequence ID" value="JAG96659.1"/>
    <property type="molecule type" value="Transcribed_RNA"/>
</dbReference>
<dbReference type="AlphaFoldDB" id="A0A0D6R1G3"/>
<dbReference type="GO" id="GO:0005886">
    <property type="term" value="C:plasma membrane"/>
    <property type="evidence" value="ECO:0007669"/>
    <property type="project" value="InterPro"/>
</dbReference>
<feature type="region of interest" description="Disordered" evidence="1">
    <location>
        <begin position="134"/>
        <end position="213"/>
    </location>
</feature>
<name>A0A0D6R1G3_ARACU</name>
<evidence type="ECO:0008006" key="3">
    <source>
        <dbReference type="Google" id="ProtNLM"/>
    </source>
</evidence>
<dbReference type="Pfam" id="PF05558">
    <property type="entry name" value="DREPP"/>
    <property type="match status" value="1"/>
</dbReference>
<evidence type="ECO:0000256" key="1">
    <source>
        <dbReference type="SAM" id="MobiDB-lite"/>
    </source>
</evidence>
<evidence type="ECO:0000313" key="2">
    <source>
        <dbReference type="EMBL" id="JAG96659.1"/>
    </source>
</evidence>
<protein>
    <recommendedName>
        <fullName evidence="3">Plasma membrane-associated cation-binding protein 1</fullName>
    </recommendedName>
</protein>
<dbReference type="PANTHER" id="PTHR38522:SF2">
    <property type="entry name" value="PLASMA MEMBRANE-ASSOCIATED CATION-BINDING PROTEIN 1"/>
    <property type="match status" value="1"/>
</dbReference>
<reference evidence="2" key="1">
    <citation type="submission" date="2015-03" db="EMBL/GenBank/DDBJ databases">
        <title>A transcriptome of Araucaria cunninghamii, an australian fine timber species.</title>
        <authorList>
            <person name="Jing Yi C.J.Y."/>
            <person name="Yin San L.Y.S."/>
            <person name="Abdul Karim S.S."/>
            <person name="Wan Azmi N.N."/>
            <person name="Hercus R.R."/>
            <person name="Croft L.L."/>
        </authorList>
    </citation>
    <scope>NUCLEOTIDE SEQUENCE</scope>
    <source>
        <strain evidence="2">MI0301</strain>
        <tissue evidence="2">Leaf</tissue>
    </source>
</reference>
<sequence>MSYWKTEILPKIKKYFDKPSKKKAAAEACKSFDESKESIERELGEKKEELQPKVEEVYKPLDKDTKAIVKQPTDAAIKKHAGPVKKVLEELTKIGFPGAAPASEAAAKFGPALALGPITYVFLKVSTFITEDVEEAAPPAAEAKTEETTPPPPPAEPAETTATTTVVEETKTEEGVVEKVENVEETKTDDGKSAVTAQVTEAVETPQPEPSKA</sequence>
<feature type="compositionally biased region" description="Low complexity" evidence="1">
    <location>
        <begin position="157"/>
        <end position="167"/>
    </location>
</feature>
<proteinExistence type="predicted"/>
<accession>A0A0D6R1G3</accession>
<feature type="compositionally biased region" description="Basic and acidic residues" evidence="1">
    <location>
        <begin position="168"/>
        <end position="192"/>
    </location>
</feature>
<dbReference type="PANTHER" id="PTHR38522">
    <property type="entry name" value="PLASMA MEMBRANE-ASSOCIATED CATION-BINDING PROTEIN 1"/>
    <property type="match status" value="1"/>
</dbReference>
<dbReference type="InterPro" id="IPR008469">
    <property type="entry name" value="DREPP"/>
</dbReference>
<organism evidence="2">
    <name type="scientific">Araucaria cunninghamii</name>
    <name type="common">Hoop pine</name>
    <name type="synonym">Moreton Bay pine</name>
    <dbReference type="NCBI Taxonomy" id="56994"/>
    <lineage>
        <taxon>Eukaryota</taxon>
        <taxon>Viridiplantae</taxon>
        <taxon>Streptophyta</taxon>
        <taxon>Embryophyta</taxon>
        <taxon>Tracheophyta</taxon>
        <taxon>Spermatophyta</taxon>
        <taxon>Pinopsida</taxon>
        <taxon>Pinidae</taxon>
        <taxon>Conifers II</taxon>
        <taxon>Araucariales</taxon>
        <taxon>Araucariaceae</taxon>
        <taxon>Araucaria</taxon>
    </lineage>
</organism>